<gene>
    <name evidence="8" type="primary">WDFY4</name>
</gene>
<dbReference type="PANTHER" id="PTHR46108">
    <property type="entry name" value="BLUE CHEESE"/>
    <property type="match status" value="1"/>
</dbReference>
<evidence type="ECO:0000259" key="6">
    <source>
        <dbReference type="PROSITE" id="PS50197"/>
    </source>
</evidence>
<dbReference type="Gene3D" id="2.30.29.30">
    <property type="entry name" value="Pleckstrin-homology domain (PH domain)/Phosphotyrosine-binding domain (PTB)"/>
    <property type="match status" value="1"/>
</dbReference>
<dbReference type="Pfam" id="PF14844">
    <property type="entry name" value="PH_BEACH"/>
    <property type="match status" value="1"/>
</dbReference>
<organism evidence="8 9">
    <name type="scientific">Amphiprion ocellaris</name>
    <name type="common">Clown anemonefish</name>
    <dbReference type="NCBI Taxonomy" id="80972"/>
    <lineage>
        <taxon>Eukaryota</taxon>
        <taxon>Metazoa</taxon>
        <taxon>Chordata</taxon>
        <taxon>Craniata</taxon>
        <taxon>Vertebrata</taxon>
        <taxon>Euteleostomi</taxon>
        <taxon>Actinopterygii</taxon>
        <taxon>Neopterygii</taxon>
        <taxon>Teleostei</taxon>
        <taxon>Neoteleostei</taxon>
        <taxon>Acanthomorphata</taxon>
        <taxon>Ovalentaria</taxon>
        <taxon>Pomacentridae</taxon>
        <taxon>Amphiprion</taxon>
    </lineage>
</organism>
<dbReference type="SUPFAM" id="SSF50978">
    <property type="entry name" value="WD40 repeat-like"/>
    <property type="match status" value="1"/>
</dbReference>
<feature type="domain" description="BEACH-type PH" evidence="7">
    <location>
        <begin position="1855"/>
        <end position="1981"/>
    </location>
</feature>
<proteinExistence type="predicted"/>
<keyword evidence="2" id="KW-0677">Repeat</keyword>
<evidence type="ECO:0000256" key="4">
    <source>
        <dbReference type="SAM" id="MobiDB-lite"/>
    </source>
</evidence>
<dbReference type="InterPro" id="IPR019775">
    <property type="entry name" value="WD40_repeat_CS"/>
</dbReference>
<evidence type="ECO:0000259" key="7">
    <source>
        <dbReference type="PROSITE" id="PS51783"/>
    </source>
</evidence>
<dbReference type="Gene3D" id="1.10.1540.10">
    <property type="entry name" value="BEACH domain"/>
    <property type="match status" value="1"/>
</dbReference>
<dbReference type="Gene3D" id="2.130.10.10">
    <property type="entry name" value="YVTN repeat-like/Quinoprotein amine dehydrogenase"/>
    <property type="match status" value="1"/>
</dbReference>
<dbReference type="STRING" id="80972.ENSAOCP00000012096"/>
<dbReference type="SUPFAM" id="SSF48371">
    <property type="entry name" value="ARM repeat"/>
    <property type="match status" value="1"/>
</dbReference>
<dbReference type="CDD" id="cd06071">
    <property type="entry name" value="Beach"/>
    <property type="match status" value="1"/>
</dbReference>
<name>A0A3Q1BTL5_AMPOC</name>
<feature type="region of interest" description="Disordered" evidence="4">
    <location>
        <begin position="548"/>
        <end position="588"/>
    </location>
</feature>
<reference evidence="8" key="3">
    <citation type="submission" date="2025-09" db="UniProtKB">
        <authorList>
            <consortium name="Ensembl"/>
        </authorList>
    </citation>
    <scope>IDENTIFICATION</scope>
</reference>
<dbReference type="PROSITE" id="PS50197">
    <property type="entry name" value="BEACH"/>
    <property type="match status" value="1"/>
</dbReference>
<dbReference type="InterPro" id="IPR011993">
    <property type="entry name" value="PH-like_dom_sf"/>
</dbReference>
<dbReference type="OMA" id="FVRDTYH"/>
<dbReference type="InterPro" id="IPR015943">
    <property type="entry name" value="WD40/YVTN_repeat-like_dom_sf"/>
</dbReference>
<dbReference type="PROSITE" id="PS50082">
    <property type="entry name" value="WD_REPEATS_2"/>
    <property type="match status" value="1"/>
</dbReference>
<dbReference type="Pfam" id="PF23295">
    <property type="entry name" value="Arm_4"/>
    <property type="match status" value="1"/>
</dbReference>
<reference evidence="8" key="2">
    <citation type="submission" date="2025-08" db="UniProtKB">
        <authorList>
            <consortium name="Ensembl"/>
        </authorList>
    </citation>
    <scope>IDENTIFICATION</scope>
</reference>
<dbReference type="SMART" id="SM00320">
    <property type="entry name" value="WD40"/>
    <property type="match status" value="4"/>
</dbReference>
<dbReference type="InterPro" id="IPR001680">
    <property type="entry name" value="WD40_rpt"/>
</dbReference>
<feature type="region of interest" description="Disordered" evidence="4">
    <location>
        <begin position="2551"/>
        <end position="2572"/>
    </location>
</feature>
<evidence type="ECO:0000256" key="5">
    <source>
        <dbReference type="SAM" id="SignalP"/>
    </source>
</evidence>
<keyword evidence="1 3" id="KW-0853">WD repeat</keyword>
<accession>A0A3Q1BTL5</accession>
<dbReference type="InterPro" id="IPR016024">
    <property type="entry name" value="ARM-type_fold"/>
</dbReference>
<evidence type="ECO:0000256" key="1">
    <source>
        <dbReference type="ARBA" id="ARBA00022574"/>
    </source>
</evidence>
<feature type="compositionally biased region" description="Polar residues" evidence="4">
    <location>
        <begin position="566"/>
        <end position="575"/>
    </location>
</feature>
<reference evidence="8 9" key="1">
    <citation type="submission" date="2022-01" db="EMBL/GenBank/DDBJ databases">
        <title>A chromosome-scale genome assembly of the false clownfish, Amphiprion ocellaris.</title>
        <authorList>
            <person name="Ryu T."/>
        </authorList>
    </citation>
    <scope>NUCLEOTIDE SEQUENCE [LARGE SCALE GENOMIC DNA]</scope>
</reference>
<feature type="region of interest" description="Disordered" evidence="4">
    <location>
        <begin position="2274"/>
        <end position="2293"/>
    </location>
</feature>
<dbReference type="InterPro" id="IPR051944">
    <property type="entry name" value="BEACH_domain_protein"/>
</dbReference>
<feature type="repeat" description="WD" evidence="3">
    <location>
        <begin position="2423"/>
        <end position="2464"/>
    </location>
</feature>
<dbReference type="GeneTree" id="ENSGT00940000155684"/>
<dbReference type="Pfam" id="PF00400">
    <property type="entry name" value="WD40"/>
    <property type="match status" value="2"/>
</dbReference>
<dbReference type="InterPro" id="IPR036322">
    <property type="entry name" value="WD40_repeat_dom_sf"/>
</dbReference>
<dbReference type="InterPro" id="IPR023362">
    <property type="entry name" value="PH-BEACH_dom"/>
</dbReference>
<evidence type="ECO:0000256" key="3">
    <source>
        <dbReference type="PROSITE-ProRule" id="PRU00221"/>
    </source>
</evidence>
<dbReference type="Proteomes" id="UP001501940">
    <property type="component" value="Chromosome 16"/>
</dbReference>
<dbReference type="PROSITE" id="PS51783">
    <property type="entry name" value="PH_BEACH"/>
    <property type="match status" value="1"/>
</dbReference>
<dbReference type="InterPro" id="IPR056252">
    <property type="entry name" value="Alfy-like_Arm-like"/>
</dbReference>
<protein>
    <submittedName>
        <fullName evidence="8">WDFY family member 4</fullName>
    </submittedName>
</protein>
<dbReference type="SUPFAM" id="SSF50729">
    <property type="entry name" value="PH domain-like"/>
    <property type="match status" value="1"/>
</dbReference>
<dbReference type="PROSITE" id="PS50294">
    <property type="entry name" value="WD_REPEATS_REGION"/>
    <property type="match status" value="1"/>
</dbReference>
<evidence type="ECO:0000256" key="2">
    <source>
        <dbReference type="ARBA" id="ARBA00022737"/>
    </source>
</evidence>
<evidence type="ECO:0000313" key="8">
    <source>
        <dbReference type="Ensembl" id="ENSAOCP00000012096.2"/>
    </source>
</evidence>
<sequence>MFLFFVRFVLIQLCRQPANVERLVETQELQCLIIGLTSLWDQTSASWRHQASRVLKAISAVATSNTVPSFTYVSGSLLAEVAVAVFSFVRDTYQLNPALFIEFDTNNGYKALEEILKRCEEGVSEDQFQPVEELLALVASFTLFGKNELKVALCVTNPQPPGFKFDPPLTKGLAVKNLPAFHLLQASLLRSQDSLLCCQLLRTLQSIWERDPANFFLLEWTVQSMAQLAACVWQKPAPVQKLFFSLLEMVVFKLNYIPHETLRALLGVLKQSWAGSLADGVLSDWNLLELLLGELRRRAKILRKAGVLSSPKIVSVRDLGMVPYIKIFLDEDQYRGPTLSILEQLAEINPEEFMSTAIGALCSSTQQELRLKQDLLQSVLRVLESPNSWDAFRRAGGFTGLLSLVIDMEGALSDPPQGEAWKSVGHQPLLDLLLLTLHILALAVHLHTVNAHHFETGGFYERLAEALLQLGCFHTESLEKERWEGEKCFCPKFVELTEAPAAPSSSSNTPQLHLPVTLRTCIRLLSYLDQFATGTYSSQQLNLGIETEDEHDGDKEKLNGRAGNEGSPNVHSGSGPQYMEDKQGSSRSTTPTIRVIMTLLPSVFAPEDPELSMEVQFSVAHHVQAMVKSERNRQIVCEGRLVSTLLTHCQRMLLIPNHPLHLPVTRILEKLSSQGITHSDFRKFLCLGDPLMCLVTRWILVVSSKPGHTTEADAGSSVKTLKRTFSLLQSTTSCGSAVPVHQIISLVSMTAPRSFRPHRVSSSPAFIEFDMTESGYGCLFLPSLATVKGVTADSISTGGIGGDCRGFPPTAGLSFSCWFQINRFSSACDSHPIRLLTVVRHMSRTEQQYICLSISFSAYDGCLVISTEEEAFTYLDMMEPEVCTPTSLPTSVRFRCSSMLVPGQWHHLAVVMAKDLKKSCLTSAYFNGKAVGTGKIKYIQPFPGQYISMDPTAVIDVYGLIGTPAPWKEHAALVWRVGPSYLFEEALSPEAVSAVYTQGTAYLGNFLALCHDPDAESLPLRLVPEERISFGINPAISALTTVVQIREDYNEVDCRLIAKEMGITSRDHSTPVFLAHNISQHLSGTARTIGAALVGHFGVRTFTPKAASNGFLYVGGPAVVLSLVAMAPDDSSLYAAVKVLLSVLETNSTMQQEMNRINGYKLLAFLLKMKSSLVSHRTLQLVLYLSSSLELSCGSEETECVHGLWNWIFCLWEQIVIDIYAFCLSCCILNSDSRNAEVMHSVGLLPKLLFELSDPTVTVQKVKIISWVCFQNTFFYLLRLGLFLVYTLPPSSSINESIFTGTDPDLPSVAQSSGPASLIWIRNQMLLVLCETLNSNKTLTKFQRVFDSLGSDWFLLFLQPHLHPSTLKLGLVLLTHFLSSPSQQSSFRDGVLPGTLIEGMEEPFSVMDNLRAHSWSYECLSTTCPGFDVLQGLLIKHSHLPQVYEALAALLLGKRNSNAHLDDVLQSLIDSQAAPSQQLCAEAATVLLELVKVIITQPVSTTRHMSDTDASWELQLPASVMQFLCLLHNLRPRDPLWASPTFLHALAGVVYPLEVSQGDREHCSKSEGEETFSNHPTRKPVLDFIRILLMDSLLNVSASTGTHPLILLLEFCPDGASLEQRQSFQTELLELIMNIIHMLSHEENNTTHLISQGQMCMLMENVVLFSKTLLQKLYSGTFLGDSESLLNFLADQIVALEKGQIQKEKIVSALYACTNKVLLYLLSQPRHSQEEKEAVIRTLQTFMERWDVVMATYNANVNFITCLLHCLLLIRSDFFFWVGKQMCVCFPDDTQLVSLAEACWSKVMTERQHMLEETFKIEISASPTAETGPVNMTDISPLWEETAQKAWLLHTGYSPLSLQVKAKMCVVTVSGLRVTEGLLLFGKESLLLCEGFTLSPTGDVCCRKHYPSSVRDSFISTMLSKELPSASCRCWLYEDIRKARFMRFLLEDNAIEIFMKNGYSAFLVFLNKDHVSAYKRYHTCTCWMFKSFYFKHPNTNLSLPLSPCRLTKGEISNFEYLMHLNTIAGRTYNDLMQYPVFPWVLADYHSETLDLSNPASFRDLSKPMGAQTEKRKQMFIQRYEEVDNNEDEARCHYCTHYSSAIIVASFLVRMEPFSHTFQTLQGGFDIPERMFYSIKKEWESASRDNMGDVRELIPEFFYLPDFMLNSNHIQLGCMEDGTALGDVQLPPWAKGDPQEFIRIHREALESDYVSSHIHLWIDLIFGYRQQGPAAVESLNTFHPYFYAKRGRQDAKDPVIKSTILGYVSNFGQVPKQLFTKPHPPRSGSKKEGSSPPHPTPFFFKLDKLKTSAQPFRELPRGPVGQILCLEKEVVVLERNRLLLSPPLGCFFSWGFPDNSCAFGNYATDKVCMTFAVCESLCDWGETLCSVCPNLTTVITAGTSAVVCVWDVAITKDKLTHMKLRQPLYGHTDAVTCLAVSEIHSVIVSGSRDLTCILWDMEELSYITQLAGHTTSISALAINELTGEIVSCAGPLLYLWNMKGQLLTCNEASCGPQADILCVSFTQRHEWDARNVIVTGCGDGIIRIWRTEYTRTQLPGPPEEPVSPGRDRAKRDGNVTGSRMGCTCRCCIYNSRDAEGG</sequence>
<keyword evidence="9" id="KW-1185">Reference proteome</keyword>
<dbReference type="Ensembl" id="ENSAOCT00000019693.2">
    <property type="protein sequence ID" value="ENSAOCP00000012096.2"/>
    <property type="gene ID" value="ENSAOCG00000016558.2"/>
</dbReference>
<dbReference type="PANTHER" id="PTHR46108:SF3">
    <property type="entry name" value="WD REPEAT- AND FYVE DOMAIN-CONTAINING PROTEIN 4"/>
    <property type="match status" value="1"/>
</dbReference>
<dbReference type="PROSITE" id="PS00678">
    <property type="entry name" value="WD_REPEATS_1"/>
    <property type="match status" value="1"/>
</dbReference>
<feature type="signal peptide" evidence="5">
    <location>
        <begin position="1"/>
        <end position="20"/>
    </location>
</feature>
<feature type="chain" id="PRO_5043657996" evidence="5">
    <location>
        <begin position="21"/>
        <end position="2596"/>
    </location>
</feature>
<dbReference type="SUPFAM" id="SSF81837">
    <property type="entry name" value="BEACH domain"/>
    <property type="match status" value="1"/>
</dbReference>
<dbReference type="InterPro" id="IPR013320">
    <property type="entry name" value="ConA-like_dom_sf"/>
</dbReference>
<dbReference type="SUPFAM" id="SSF49899">
    <property type="entry name" value="Concanavalin A-like lectins/glucanases"/>
    <property type="match status" value="1"/>
</dbReference>
<dbReference type="Pfam" id="PF02138">
    <property type="entry name" value="Beach"/>
    <property type="match status" value="1"/>
</dbReference>
<dbReference type="InterPro" id="IPR036372">
    <property type="entry name" value="BEACH_dom_sf"/>
</dbReference>
<dbReference type="InterPro" id="IPR000409">
    <property type="entry name" value="BEACH_dom"/>
</dbReference>
<evidence type="ECO:0000313" key="9">
    <source>
        <dbReference type="Proteomes" id="UP001501940"/>
    </source>
</evidence>
<dbReference type="GO" id="GO:0019882">
    <property type="term" value="P:antigen processing and presentation"/>
    <property type="evidence" value="ECO:0007669"/>
    <property type="project" value="TreeGrafter"/>
</dbReference>
<keyword evidence="5" id="KW-0732">Signal</keyword>
<dbReference type="SMART" id="SM01026">
    <property type="entry name" value="Beach"/>
    <property type="match status" value="1"/>
</dbReference>
<feature type="domain" description="BEACH" evidence="6">
    <location>
        <begin position="1991"/>
        <end position="2281"/>
    </location>
</feature>